<evidence type="ECO:0008006" key="3">
    <source>
        <dbReference type="Google" id="ProtNLM"/>
    </source>
</evidence>
<dbReference type="InterPro" id="IPR011009">
    <property type="entry name" value="Kinase-like_dom_sf"/>
</dbReference>
<organism evidence="2">
    <name type="scientific">Timema monikensis</name>
    <dbReference type="NCBI Taxonomy" id="170555"/>
    <lineage>
        <taxon>Eukaryota</taxon>
        <taxon>Metazoa</taxon>
        <taxon>Ecdysozoa</taxon>
        <taxon>Arthropoda</taxon>
        <taxon>Hexapoda</taxon>
        <taxon>Insecta</taxon>
        <taxon>Pterygota</taxon>
        <taxon>Neoptera</taxon>
        <taxon>Polyneoptera</taxon>
        <taxon>Phasmatodea</taxon>
        <taxon>Timematodea</taxon>
        <taxon>Timematoidea</taxon>
        <taxon>Timematidae</taxon>
        <taxon>Timema</taxon>
    </lineage>
</organism>
<name>A0A7R9EDE8_9NEOP</name>
<dbReference type="Gene3D" id="1.10.510.10">
    <property type="entry name" value="Transferase(Phosphotransferase) domain 1"/>
    <property type="match status" value="1"/>
</dbReference>
<proteinExistence type="predicted"/>
<gene>
    <name evidence="2" type="ORF">TMSB3V08_LOCUS8350</name>
</gene>
<evidence type="ECO:0000256" key="1">
    <source>
        <dbReference type="SAM" id="MobiDB-lite"/>
    </source>
</evidence>
<reference evidence="2" key="1">
    <citation type="submission" date="2020-11" db="EMBL/GenBank/DDBJ databases">
        <authorList>
            <person name="Tran Van P."/>
        </authorList>
    </citation>
    <scope>NUCLEOTIDE SEQUENCE</scope>
</reference>
<sequence length="333" mass="36853">MYTIGCISGDKEVKAGSLYLLVTELVPGGDLCTYTKKQIGGRLDERTARRLGRQLVSALAHMHSRGVVHRVFLSLSLSLSPAKGLSAIPVAKIVQPPHSHPFVPPPPLVRAPAGTVGVVIIVLPPPRSPSSDDGDPATTDCRHDYHDPLPPSPIPFPLARYIFTILHLHHASSSPRNIFTTLHLHHVISSPHYIFTTLHLHHATSSSRYIFTTLHLHHVTSSPRYIFTTLHLHHHAHAAWPRTRLSRHRKLELSGSLEYRINKPPVSAVINTFGAQKPENRQQAGCDTLYHGVSILHVGKFISEDMGRCQLDPVSTYIVFLAYVRCSSVTKSN</sequence>
<protein>
    <recommendedName>
        <fullName evidence="3">Protein kinase domain-containing protein</fullName>
    </recommendedName>
</protein>
<dbReference type="EMBL" id="OB795065">
    <property type="protein sequence ID" value="CAD7431623.1"/>
    <property type="molecule type" value="Genomic_DNA"/>
</dbReference>
<dbReference type="SUPFAM" id="SSF56112">
    <property type="entry name" value="Protein kinase-like (PK-like)"/>
    <property type="match status" value="1"/>
</dbReference>
<accession>A0A7R9EDE8</accession>
<dbReference type="AlphaFoldDB" id="A0A7R9EDE8"/>
<evidence type="ECO:0000313" key="2">
    <source>
        <dbReference type="EMBL" id="CAD7431623.1"/>
    </source>
</evidence>
<feature type="region of interest" description="Disordered" evidence="1">
    <location>
        <begin position="125"/>
        <end position="144"/>
    </location>
</feature>